<evidence type="ECO:0000313" key="5">
    <source>
        <dbReference type="Proteomes" id="UP000260665"/>
    </source>
</evidence>
<keyword evidence="2 3" id="KW-0732">Signal</keyword>
<dbReference type="PANTHER" id="PTHR30035:SF3">
    <property type="entry name" value="INTERMEMBRANE PHOSPHOLIPID TRANSPORT SYSTEM LIPOPROTEIN MLAA"/>
    <property type="match status" value="1"/>
</dbReference>
<comment type="similarity">
    <text evidence="1">Belongs to the MlaA family.</text>
</comment>
<dbReference type="AlphaFoldDB" id="A0A3E1REY5"/>
<sequence length="241" mass="26442">MSLSNSRPNLWRACLLLLAVLAVQGCATVPQPNARDPLESFNRTVFGFNEAVDKAVIKPIATGYLAVTPNWLRKGVGNFFNNLEDMWSVVNNGLQGRGNDFSDSVGRVMVNTTIGLLGVVDVASDLNIERHTADFGLTLGRWGVPPGPYVVLPILGPRTLREVAALPVDSAGMPVYQIGDQDTRTWLPLVNVVDIRARYLNAGNVLEGAALDSYTFRRDAYFQRQRNLQYDGNPPDEDAEP</sequence>
<evidence type="ECO:0000256" key="3">
    <source>
        <dbReference type="SAM" id="SignalP"/>
    </source>
</evidence>
<dbReference type="RefSeq" id="WP_117174396.1">
    <property type="nucleotide sequence ID" value="NZ_QFZK01000002.1"/>
</dbReference>
<comment type="caution">
    <text evidence="4">The sequence shown here is derived from an EMBL/GenBank/DDBJ whole genome shotgun (WGS) entry which is preliminary data.</text>
</comment>
<protein>
    <submittedName>
        <fullName evidence="4">ABC transporter</fullName>
    </submittedName>
</protein>
<dbReference type="PRINTS" id="PR01805">
    <property type="entry name" value="VACJLIPOPROT"/>
</dbReference>
<dbReference type="GO" id="GO:0016020">
    <property type="term" value="C:membrane"/>
    <property type="evidence" value="ECO:0007669"/>
    <property type="project" value="InterPro"/>
</dbReference>
<keyword evidence="5" id="KW-1185">Reference proteome</keyword>
<dbReference type="OrthoDB" id="9785326at2"/>
<evidence type="ECO:0000256" key="1">
    <source>
        <dbReference type="ARBA" id="ARBA00010634"/>
    </source>
</evidence>
<accession>A0A3E1REY5</accession>
<dbReference type="GO" id="GO:0120010">
    <property type="term" value="P:intermembrane phospholipid transfer"/>
    <property type="evidence" value="ECO:0007669"/>
    <property type="project" value="TreeGrafter"/>
</dbReference>
<gene>
    <name evidence="4" type="ORF">DIC66_04195</name>
</gene>
<evidence type="ECO:0000313" key="4">
    <source>
        <dbReference type="EMBL" id="RFO97936.1"/>
    </source>
</evidence>
<dbReference type="PANTHER" id="PTHR30035">
    <property type="entry name" value="LIPOPROTEIN VACJ-RELATED"/>
    <property type="match status" value="1"/>
</dbReference>
<dbReference type="Pfam" id="PF04333">
    <property type="entry name" value="MlaA"/>
    <property type="match status" value="1"/>
</dbReference>
<dbReference type="PROSITE" id="PS51257">
    <property type="entry name" value="PROKAR_LIPOPROTEIN"/>
    <property type="match status" value="1"/>
</dbReference>
<name>A0A3E1REY5_9BURK</name>
<feature type="signal peptide" evidence="3">
    <location>
        <begin position="1"/>
        <end position="27"/>
    </location>
</feature>
<reference evidence="4 5" key="1">
    <citation type="submission" date="2018-05" db="EMBL/GenBank/DDBJ databases">
        <title>Rhodoferax soyangensis sp.nov., isolated from an oligotrophic freshwater lake.</title>
        <authorList>
            <person name="Park M."/>
        </authorList>
    </citation>
    <scope>NUCLEOTIDE SEQUENCE [LARGE SCALE GENOMIC DNA]</scope>
    <source>
        <strain evidence="4 5">IMCC26218</strain>
    </source>
</reference>
<dbReference type="InterPro" id="IPR007428">
    <property type="entry name" value="MlaA"/>
</dbReference>
<organism evidence="4 5">
    <name type="scientific">Rhodoferax lacus</name>
    <dbReference type="NCBI Taxonomy" id="2184758"/>
    <lineage>
        <taxon>Bacteria</taxon>
        <taxon>Pseudomonadati</taxon>
        <taxon>Pseudomonadota</taxon>
        <taxon>Betaproteobacteria</taxon>
        <taxon>Burkholderiales</taxon>
        <taxon>Comamonadaceae</taxon>
        <taxon>Rhodoferax</taxon>
    </lineage>
</organism>
<dbReference type="Proteomes" id="UP000260665">
    <property type="component" value="Unassembled WGS sequence"/>
</dbReference>
<dbReference type="EMBL" id="QFZK01000002">
    <property type="protein sequence ID" value="RFO97936.1"/>
    <property type="molecule type" value="Genomic_DNA"/>
</dbReference>
<feature type="chain" id="PRO_5017614543" evidence="3">
    <location>
        <begin position="28"/>
        <end position="241"/>
    </location>
</feature>
<proteinExistence type="inferred from homology"/>
<evidence type="ECO:0000256" key="2">
    <source>
        <dbReference type="ARBA" id="ARBA00022729"/>
    </source>
</evidence>